<feature type="compositionally biased region" description="Basic and acidic residues" evidence="1">
    <location>
        <begin position="410"/>
        <end position="422"/>
    </location>
</feature>
<dbReference type="AlphaFoldDB" id="A0A7I4YI65"/>
<feature type="domain" description="F-box" evidence="2">
    <location>
        <begin position="89"/>
        <end position="140"/>
    </location>
</feature>
<reference evidence="4" key="1">
    <citation type="submission" date="2020-12" db="UniProtKB">
        <authorList>
            <consortium name="WormBaseParasite"/>
        </authorList>
    </citation>
    <scope>IDENTIFICATION</scope>
    <source>
        <strain evidence="4">MHco3</strain>
    </source>
</reference>
<proteinExistence type="predicted"/>
<keyword evidence="3" id="KW-1185">Reference proteome</keyword>
<dbReference type="OMA" id="ICTVKRC"/>
<evidence type="ECO:0000256" key="1">
    <source>
        <dbReference type="SAM" id="MobiDB-lite"/>
    </source>
</evidence>
<evidence type="ECO:0000313" key="3">
    <source>
        <dbReference type="Proteomes" id="UP000025227"/>
    </source>
</evidence>
<sequence>LELSTAMAGGVQQPTLQRKNTFPRLAHTCDHDFRKEYKNSELERRFRRKKLDRADSSRIQSAWRSFSDYLFGRSNRQALTDSNGSTANLSYFEQLPSELLFKILSEIHDKSSILNCRAVCDRWHYVVDKLAMNSDEFTTVELSRLVISGLPRRAIEIRRINYGSQQSSAMIVSHAMLRHDVQLYFSFAHFKILRLVLKNLALTDEFVDFLRVQLLNSDLSSLTQLSLHAVDFSSSTSLTLHRLLAIVAKHLGIFELTQSTGMRADSLTDAHLAQLDATKIRRITIDGVRFAMPRRRATLRVGDETLRRLAEQRSFPTLVLDRCSVTTKMVCDYTEDWFASAHESEKSLRSQICTVKRCAAVRGPQFEAECERRGLHCKHRRGSGSLILYNVQAEHDLTQFTVATEPLEPEEPKKERDVEHHP</sequence>
<dbReference type="PROSITE" id="PS50181">
    <property type="entry name" value="FBOX"/>
    <property type="match status" value="1"/>
</dbReference>
<name>A0A7I4YI65_HAECO</name>
<evidence type="ECO:0000313" key="4">
    <source>
        <dbReference type="WBParaSite" id="HCON_00094110-00001"/>
    </source>
</evidence>
<dbReference type="InterPro" id="IPR001810">
    <property type="entry name" value="F-box_dom"/>
</dbReference>
<organism evidence="3 4">
    <name type="scientific">Haemonchus contortus</name>
    <name type="common">Barber pole worm</name>
    <dbReference type="NCBI Taxonomy" id="6289"/>
    <lineage>
        <taxon>Eukaryota</taxon>
        <taxon>Metazoa</taxon>
        <taxon>Ecdysozoa</taxon>
        <taxon>Nematoda</taxon>
        <taxon>Chromadorea</taxon>
        <taxon>Rhabditida</taxon>
        <taxon>Rhabditina</taxon>
        <taxon>Rhabditomorpha</taxon>
        <taxon>Strongyloidea</taxon>
        <taxon>Trichostrongylidae</taxon>
        <taxon>Haemonchus</taxon>
    </lineage>
</organism>
<dbReference type="OrthoDB" id="5811793at2759"/>
<accession>A0A7I4YI65</accession>
<dbReference type="WBParaSite" id="HCON_00094110-00001">
    <property type="protein sequence ID" value="HCON_00094110-00001"/>
    <property type="gene ID" value="HCON_00094110"/>
</dbReference>
<evidence type="ECO:0000259" key="2">
    <source>
        <dbReference type="PROSITE" id="PS50181"/>
    </source>
</evidence>
<protein>
    <submittedName>
        <fullName evidence="4">F-box domain-containing protein</fullName>
    </submittedName>
</protein>
<dbReference type="Proteomes" id="UP000025227">
    <property type="component" value="Unplaced"/>
</dbReference>
<feature type="region of interest" description="Disordered" evidence="1">
    <location>
        <begin position="403"/>
        <end position="422"/>
    </location>
</feature>
<dbReference type="Pfam" id="PF12937">
    <property type="entry name" value="F-box-like"/>
    <property type="match status" value="1"/>
</dbReference>
<dbReference type="SUPFAM" id="SSF81383">
    <property type="entry name" value="F-box domain"/>
    <property type="match status" value="1"/>
</dbReference>
<dbReference type="Gene3D" id="1.20.1280.50">
    <property type="match status" value="1"/>
</dbReference>
<dbReference type="InterPro" id="IPR036047">
    <property type="entry name" value="F-box-like_dom_sf"/>
</dbReference>